<evidence type="ECO:0000256" key="5">
    <source>
        <dbReference type="SAM" id="Phobius"/>
    </source>
</evidence>
<accession>A0A3B1CH28</accession>
<feature type="transmembrane region" description="Helical" evidence="5">
    <location>
        <begin position="168"/>
        <end position="191"/>
    </location>
</feature>
<keyword evidence="5" id="KW-1133">Transmembrane helix</keyword>
<dbReference type="GO" id="GO:0004674">
    <property type="term" value="F:protein serine/threonine kinase activity"/>
    <property type="evidence" value="ECO:0007669"/>
    <property type="project" value="UniProtKB-KW"/>
</dbReference>
<dbReference type="PANTHER" id="PTHR35526">
    <property type="entry name" value="ANTI-SIGMA-F FACTOR RSBW-RELATED"/>
    <property type="match status" value="1"/>
</dbReference>
<feature type="domain" description="HAMP" evidence="6">
    <location>
        <begin position="193"/>
        <end position="245"/>
    </location>
</feature>
<dbReference type="Gene3D" id="6.10.340.10">
    <property type="match status" value="1"/>
</dbReference>
<dbReference type="GO" id="GO:0016020">
    <property type="term" value="C:membrane"/>
    <property type="evidence" value="ECO:0007669"/>
    <property type="project" value="InterPro"/>
</dbReference>
<dbReference type="PANTHER" id="PTHR35526:SF3">
    <property type="entry name" value="ANTI-SIGMA-F FACTOR RSBW"/>
    <property type="match status" value="1"/>
</dbReference>
<dbReference type="Gene3D" id="3.30.565.10">
    <property type="entry name" value="Histidine kinase-like ATPase, C-terminal domain"/>
    <property type="match status" value="1"/>
</dbReference>
<sequence>MALIVAAFGLLAVLSANAILYKFLVTHDMGEIKRHARQTAKIIRDAILNTMIDTGDYEKIAGIINAMRKSQDFEFRMIRARHVIKQHGVKRGEIPRDEYEKKALRTGEIVEVMDTKSIHRIIYPFVTDQRCGKCHLGLDGKAVPPGIVNGAAVIRFDISKLQEDTDKIIFDLMISMSVLTALFFIFFLLVINRTVSAPMTRIAEAITGLKDENYDVDLPRYGTAEIEIMARDVESAASDLADKKRQHDAEIKASRARTMEIEEFIRSRAQALGLEDDTELTNIVGRLSIVVDEAQKGMLTAKASKYVVSEQSRLILPSDPDLIPAVSVYLLSLIEANPEAAKKVAVELAIDEALSNAIYHGNLEIPSLLKSDDFENFYELANERMHQEPYSSRVVDVQYRLDSYGLEVVIKDEGPGFNWRKFTETSADASDHPYGRGLVIMREFASRIEFNEKGNRVALSFDFESRQRSLL</sequence>
<name>A0A3B1CH28_9ZZZZ</name>
<dbReference type="SUPFAM" id="SSF55874">
    <property type="entry name" value="ATPase domain of HSP90 chaperone/DNA topoisomerase II/histidine kinase"/>
    <property type="match status" value="1"/>
</dbReference>
<evidence type="ECO:0000256" key="3">
    <source>
        <dbReference type="ARBA" id="ARBA00022679"/>
    </source>
</evidence>
<dbReference type="Pfam" id="PF13581">
    <property type="entry name" value="HATPase_c_2"/>
    <property type="match status" value="1"/>
</dbReference>
<keyword evidence="2" id="KW-0597">Phosphoprotein</keyword>
<dbReference type="EMBL" id="UOGB01000098">
    <property type="protein sequence ID" value="VAX18075.1"/>
    <property type="molecule type" value="Genomic_DNA"/>
</dbReference>
<gene>
    <name evidence="7" type="ORF">MNBD_NITROSPINAE03-887</name>
</gene>
<proteinExistence type="predicted"/>
<dbReference type="AlphaFoldDB" id="A0A3B1CH28"/>
<dbReference type="Gene3D" id="3.30.450.290">
    <property type="match status" value="1"/>
</dbReference>
<reference evidence="7" key="1">
    <citation type="submission" date="2018-06" db="EMBL/GenBank/DDBJ databases">
        <authorList>
            <person name="Zhirakovskaya E."/>
        </authorList>
    </citation>
    <scope>NUCLEOTIDE SEQUENCE</scope>
</reference>
<dbReference type="InterPro" id="IPR003660">
    <property type="entry name" value="HAMP_dom"/>
</dbReference>
<evidence type="ECO:0000256" key="2">
    <source>
        <dbReference type="ARBA" id="ARBA00022553"/>
    </source>
</evidence>
<keyword evidence="5" id="KW-0812">Transmembrane</keyword>
<dbReference type="GO" id="GO:0007165">
    <property type="term" value="P:signal transduction"/>
    <property type="evidence" value="ECO:0007669"/>
    <property type="project" value="InterPro"/>
</dbReference>
<dbReference type="PROSITE" id="PS50885">
    <property type="entry name" value="HAMP"/>
    <property type="match status" value="1"/>
</dbReference>
<keyword evidence="5" id="KW-0472">Membrane</keyword>
<keyword evidence="4" id="KW-0418">Kinase</keyword>
<evidence type="ECO:0000313" key="7">
    <source>
        <dbReference type="EMBL" id="VAX18075.1"/>
    </source>
</evidence>
<evidence type="ECO:0000256" key="1">
    <source>
        <dbReference type="ARBA" id="ARBA00022527"/>
    </source>
</evidence>
<protein>
    <recommendedName>
        <fullName evidence="6">HAMP domain-containing protein</fullName>
    </recommendedName>
</protein>
<dbReference type="InterPro" id="IPR036890">
    <property type="entry name" value="HATPase_C_sf"/>
</dbReference>
<evidence type="ECO:0000259" key="6">
    <source>
        <dbReference type="PROSITE" id="PS50885"/>
    </source>
</evidence>
<keyword evidence="1" id="KW-0723">Serine/threonine-protein kinase</keyword>
<evidence type="ECO:0000256" key="4">
    <source>
        <dbReference type="ARBA" id="ARBA00022777"/>
    </source>
</evidence>
<dbReference type="InterPro" id="IPR003594">
    <property type="entry name" value="HATPase_dom"/>
</dbReference>
<keyword evidence="3" id="KW-0808">Transferase</keyword>
<dbReference type="CDD" id="cd16936">
    <property type="entry name" value="HATPase_RsbW-like"/>
    <property type="match status" value="1"/>
</dbReference>
<organism evidence="7">
    <name type="scientific">hydrothermal vent metagenome</name>
    <dbReference type="NCBI Taxonomy" id="652676"/>
    <lineage>
        <taxon>unclassified sequences</taxon>
        <taxon>metagenomes</taxon>
        <taxon>ecological metagenomes</taxon>
    </lineage>
</organism>
<dbReference type="InterPro" id="IPR050267">
    <property type="entry name" value="Anti-sigma-factor_SerPK"/>
</dbReference>